<dbReference type="Gene3D" id="3.90.550.10">
    <property type="entry name" value="Spore Coat Polysaccharide Biosynthesis Protein SpsA, Chain A"/>
    <property type="match status" value="1"/>
</dbReference>
<keyword evidence="3" id="KW-1185">Reference proteome</keyword>
<dbReference type="SUPFAM" id="SSF53448">
    <property type="entry name" value="Nucleotide-diphospho-sugar transferases"/>
    <property type="match status" value="1"/>
</dbReference>
<gene>
    <name evidence="1" type="ORF">GCM10008985_19750</name>
    <name evidence="2" type="ORF">MUK72_07680</name>
</gene>
<organism evidence="1 4">
    <name type="scientific">Halococcus dombrowskii</name>
    <dbReference type="NCBI Taxonomy" id="179637"/>
    <lineage>
        <taxon>Archaea</taxon>
        <taxon>Methanobacteriati</taxon>
        <taxon>Methanobacteriota</taxon>
        <taxon>Stenosarchaea group</taxon>
        <taxon>Halobacteria</taxon>
        <taxon>Halobacteriales</taxon>
        <taxon>Halococcaceae</taxon>
        <taxon>Halococcus</taxon>
    </lineage>
</organism>
<evidence type="ECO:0000313" key="1">
    <source>
        <dbReference type="EMBL" id="GAA0463090.1"/>
    </source>
</evidence>
<evidence type="ECO:0000313" key="2">
    <source>
        <dbReference type="EMBL" id="UOO93853.1"/>
    </source>
</evidence>
<reference evidence="1" key="3">
    <citation type="submission" date="2023-12" db="EMBL/GenBank/DDBJ databases">
        <authorList>
            <person name="Sun Q."/>
            <person name="Inoue M."/>
        </authorList>
    </citation>
    <scope>NUCLEOTIDE SEQUENCE</scope>
    <source>
        <strain evidence="1">JCM 12289</strain>
    </source>
</reference>
<evidence type="ECO:0000313" key="4">
    <source>
        <dbReference type="Proteomes" id="UP001500962"/>
    </source>
</evidence>
<reference evidence="2" key="2">
    <citation type="submission" date="2022-04" db="EMBL/GenBank/DDBJ databases">
        <title>Sequencing and genomic assembly of Halococcus dombrowskii.</title>
        <authorList>
            <person name="Lim S.W."/>
            <person name="MacLea K.S."/>
        </authorList>
    </citation>
    <scope>NUCLEOTIDE SEQUENCE</scope>
    <source>
        <strain evidence="2">H4</strain>
    </source>
</reference>
<dbReference type="InterPro" id="IPR029044">
    <property type="entry name" value="Nucleotide-diphossugar_trans"/>
</dbReference>
<proteinExistence type="predicted"/>
<name>A0AAV3SHQ5_HALDO</name>
<keyword evidence="1" id="KW-0808">Transferase</keyword>
<accession>A0AAV3SHQ5</accession>
<dbReference type="Proteomes" id="UP000830542">
    <property type="component" value="Chromosome"/>
</dbReference>
<dbReference type="EMBL" id="BAAADN010000030">
    <property type="protein sequence ID" value="GAA0463090.1"/>
    <property type="molecule type" value="Genomic_DNA"/>
</dbReference>
<dbReference type="RefSeq" id="WP_244698339.1">
    <property type="nucleotide sequence ID" value="NZ_BAAADN010000030.1"/>
</dbReference>
<dbReference type="AlphaFoldDB" id="A0AAV3SHQ5"/>
<protein>
    <submittedName>
        <fullName evidence="1">Glycosyl transferase family 2</fullName>
    </submittedName>
</protein>
<sequence>MEYVQERITTLHGFADEPPAAPTERTAVVVPMTGREYRTDAAAHVLSSLATLDVATVIVALRAPRERVEPIAEWLSGFALDVELFWCGGPRLAALLDERDLDGESGKGRDVWLALGPASDHEFVVVHDADALSYSPADVRRLCAPLADGFSFVKGYYARIERDQLFGRLFRLFYEPLVATLRERHDAPILDYLGAFRYALAGEIGLTGDLARELRLGRGWGLEIDGLATAFDEAGFAGTAQVDLGIDVHDHRSVSGADGLAAMSREVGRALLHTVEGHGVRPAYDTLPSRYERTAARFVRQYAADATHNGLEYDADDERAQVGDYATAIEPPTDDDRLPAWTDAPLDPDEVREAVRADLAAVKD</sequence>
<dbReference type="EMBL" id="CP095005">
    <property type="protein sequence ID" value="UOO93853.1"/>
    <property type="molecule type" value="Genomic_DNA"/>
</dbReference>
<dbReference type="KEGG" id="hdo:MUK72_07680"/>
<dbReference type="Proteomes" id="UP001500962">
    <property type="component" value="Unassembled WGS sequence"/>
</dbReference>
<dbReference type="GO" id="GO:0016740">
    <property type="term" value="F:transferase activity"/>
    <property type="evidence" value="ECO:0007669"/>
    <property type="project" value="UniProtKB-KW"/>
</dbReference>
<evidence type="ECO:0000313" key="3">
    <source>
        <dbReference type="Proteomes" id="UP000830542"/>
    </source>
</evidence>
<reference evidence="1" key="1">
    <citation type="journal article" date="2014" name="Int. J. Syst. Evol. Microbiol.">
        <title>Complete genome sequence of Corynebacterium casei LMG S-19264T (=DSM 44701T), isolated from a smear-ripened cheese.</title>
        <authorList>
            <consortium name="US DOE Joint Genome Institute (JGI-PGF)"/>
            <person name="Walter F."/>
            <person name="Albersmeier A."/>
            <person name="Kalinowski J."/>
            <person name="Ruckert C."/>
        </authorList>
    </citation>
    <scope>NUCLEOTIDE SEQUENCE</scope>
    <source>
        <strain evidence="1">JCM 12289</strain>
    </source>
</reference>
<dbReference type="GeneID" id="71761718"/>